<feature type="transmembrane region" description="Helical" evidence="8">
    <location>
        <begin position="79"/>
        <end position="103"/>
    </location>
</feature>
<dbReference type="InterPro" id="IPR013657">
    <property type="entry name" value="SCL35B1-4/HUT1"/>
</dbReference>
<dbReference type="GO" id="GO:0005789">
    <property type="term" value="C:endoplasmic reticulum membrane"/>
    <property type="evidence" value="ECO:0007669"/>
    <property type="project" value="UniProtKB-SubCell"/>
</dbReference>
<keyword evidence="5" id="KW-0256">Endoplasmic reticulum</keyword>
<dbReference type="PANTHER" id="PTHR10778:SF10">
    <property type="entry name" value="SOLUTE CARRIER FAMILY 35 MEMBER B1"/>
    <property type="match status" value="1"/>
</dbReference>
<feature type="transmembrane region" description="Helical" evidence="8">
    <location>
        <begin position="109"/>
        <end position="126"/>
    </location>
</feature>
<comment type="similarity">
    <text evidence="2">Belongs to the nucleotide-sugar transporter family. SLC35B subfamily.</text>
</comment>
<dbReference type="SUPFAM" id="SSF103481">
    <property type="entry name" value="Multidrug resistance efflux transporter EmrE"/>
    <property type="match status" value="2"/>
</dbReference>
<dbReference type="EMBL" id="JARGDH010000002">
    <property type="protein sequence ID" value="KAL0277025.1"/>
    <property type="molecule type" value="Genomic_DNA"/>
</dbReference>
<feature type="transmembrane region" description="Helical" evidence="8">
    <location>
        <begin position="291"/>
        <end position="309"/>
    </location>
</feature>
<reference evidence="9" key="1">
    <citation type="journal article" date="2024" name="Gigascience">
        <title>Chromosome-level genome of the poultry shaft louse Menopon gallinae provides insight into the host-switching and adaptive evolution of parasitic lice.</title>
        <authorList>
            <person name="Xu Y."/>
            <person name="Ma L."/>
            <person name="Liu S."/>
            <person name="Liang Y."/>
            <person name="Liu Q."/>
            <person name="He Z."/>
            <person name="Tian L."/>
            <person name="Duan Y."/>
            <person name="Cai W."/>
            <person name="Li H."/>
            <person name="Song F."/>
        </authorList>
    </citation>
    <scope>NUCLEOTIDE SEQUENCE</scope>
    <source>
        <strain evidence="9">Cailab_2023a</strain>
    </source>
</reference>
<dbReference type="PANTHER" id="PTHR10778">
    <property type="entry name" value="SOLUTE CARRIER FAMILY 35 MEMBER B"/>
    <property type="match status" value="1"/>
</dbReference>
<dbReference type="GO" id="GO:0005459">
    <property type="term" value="F:UDP-galactose transmembrane transporter activity"/>
    <property type="evidence" value="ECO:0007669"/>
    <property type="project" value="TreeGrafter"/>
</dbReference>
<keyword evidence="4 8" id="KW-0812">Transmembrane</keyword>
<gene>
    <name evidence="9" type="ORF">PYX00_004455</name>
</gene>
<dbReference type="GO" id="GO:0000139">
    <property type="term" value="C:Golgi membrane"/>
    <property type="evidence" value="ECO:0007669"/>
    <property type="project" value="TreeGrafter"/>
</dbReference>
<organism evidence="9">
    <name type="scientific">Menopon gallinae</name>
    <name type="common">poultry shaft louse</name>
    <dbReference type="NCBI Taxonomy" id="328185"/>
    <lineage>
        <taxon>Eukaryota</taxon>
        <taxon>Metazoa</taxon>
        <taxon>Ecdysozoa</taxon>
        <taxon>Arthropoda</taxon>
        <taxon>Hexapoda</taxon>
        <taxon>Insecta</taxon>
        <taxon>Pterygota</taxon>
        <taxon>Neoptera</taxon>
        <taxon>Paraneoptera</taxon>
        <taxon>Psocodea</taxon>
        <taxon>Troctomorpha</taxon>
        <taxon>Phthiraptera</taxon>
        <taxon>Amblycera</taxon>
        <taxon>Menoponidae</taxon>
        <taxon>Menopon</taxon>
    </lineage>
</organism>
<feature type="transmembrane region" description="Helical" evidence="8">
    <location>
        <begin position="9"/>
        <end position="26"/>
    </location>
</feature>
<evidence type="ECO:0000256" key="8">
    <source>
        <dbReference type="SAM" id="Phobius"/>
    </source>
</evidence>
<comment type="caution">
    <text evidence="9">The sequence shown here is derived from an EMBL/GenBank/DDBJ whole genome shotgun (WGS) entry which is preliminary data.</text>
</comment>
<feature type="transmembrane region" description="Helical" evidence="8">
    <location>
        <begin position="46"/>
        <end position="67"/>
    </location>
</feature>
<sequence length="317" mass="35906">MAIGRTQKLLFSASGIFLCYLCFGVLQEHITKSHYKLPDGSYELFVFPTSLVWVFCIINFLFAKLILSIRKQSEDTTRNLYYCMDALFYLLAMVCGNMSLQFISYPTHVVGKTIKPIFVMVLGVLLGKKQYTFRKYCFVILIISGATLFLYKDKGDSSMKKGLSLGFGELLLFLSLIMDGFTAGIQERMIAEHQTKSLYLMLNLNKWAVVYAGSIILFTGEIFKFLEFVKRHPFIIGELLLLSVTSSCGQFFIYTTVTEFGPLVCSIVATLRKLFSVLVSVVFLGNTLMPRQWLATFIVFTGLFLDSYFGKSPSKSK</sequence>
<evidence type="ECO:0000256" key="3">
    <source>
        <dbReference type="ARBA" id="ARBA00022448"/>
    </source>
</evidence>
<feature type="transmembrane region" description="Helical" evidence="8">
    <location>
        <begin position="260"/>
        <end position="285"/>
    </location>
</feature>
<protein>
    <recommendedName>
        <fullName evidence="10">Solute carrier family 35 member B1</fullName>
    </recommendedName>
</protein>
<feature type="transmembrane region" description="Helical" evidence="8">
    <location>
        <begin position="163"/>
        <end position="186"/>
    </location>
</feature>
<keyword evidence="3" id="KW-0813">Transport</keyword>
<dbReference type="InterPro" id="IPR037185">
    <property type="entry name" value="EmrE-like"/>
</dbReference>
<dbReference type="Gene3D" id="1.10.3730.20">
    <property type="match status" value="1"/>
</dbReference>
<dbReference type="GO" id="GO:0005460">
    <property type="term" value="F:UDP-glucose transmembrane transporter activity"/>
    <property type="evidence" value="ECO:0007669"/>
    <property type="project" value="TreeGrafter"/>
</dbReference>
<dbReference type="Pfam" id="PF08449">
    <property type="entry name" value="UAA"/>
    <property type="match status" value="1"/>
</dbReference>
<evidence type="ECO:0000256" key="4">
    <source>
        <dbReference type="ARBA" id="ARBA00022692"/>
    </source>
</evidence>
<comment type="subcellular location">
    <subcellularLocation>
        <location evidence="1">Endoplasmic reticulum membrane</location>
        <topology evidence="1">Multi-pass membrane protein</topology>
    </subcellularLocation>
</comment>
<proteinExistence type="inferred from homology"/>
<evidence type="ECO:0000256" key="1">
    <source>
        <dbReference type="ARBA" id="ARBA00004477"/>
    </source>
</evidence>
<feature type="transmembrane region" description="Helical" evidence="8">
    <location>
        <begin position="207"/>
        <end position="226"/>
    </location>
</feature>
<keyword evidence="6 8" id="KW-1133">Transmembrane helix</keyword>
<name>A0AAW2I3T2_9NEOP</name>
<keyword evidence="7 8" id="KW-0472">Membrane</keyword>
<accession>A0AAW2I3T2</accession>
<evidence type="ECO:0000256" key="6">
    <source>
        <dbReference type="ARBA" id="ARBA00022989"/>
    </source>
</evidence>
<evidence type="ECO:0008006" key="10">
    <source>
        <dbReference type="Google" id="ProtNLM"/>
    </source>
</evidence>
<feature type="transmembrane region" description="Helical" evidence="8">
    <location>
        <begin position="133"/>
        <end position="151"/>
    </location>
</feature>
<feature type="transmembrane region" description="Helical" evidence="8">
    <location>
        <begin position="232"/>
        <end position="253"/>
    </location>
</feature>
<evidence type="ECO:0000256" key="5">
    <source>
        <dbReference type="ARBA" id="ARBA00022824"/>
    </source>
</evidence>
<evidence type="ECO:0000256" key="2">
    <source>
        <dbReference type="ARBA" id="ARBA00010694"/>
    </source>
</evidence>
<evidence type="ECO:0000256" key="7">
    <source>
        <dbReference type="ARBA" id="ARBA00023136"/>
    </source>
</evidence>
<dbReference type="AlphaFoldDB" id="A0AAW2I3T2"/>
<evidence type="ECO:0000313" key="9">
    <source>
        <dbReference type="EMBL" id="KAL0277025.1"/>
    </source>
</evidence>